<dbReference type="PANTHER" id="PTHR33055:SF13">
    <property type="entry name" value="TRANSPOSASE"/>
    <property type="match status" value="1"/>
</dbReference>
<dbReference type="InterPro" id="IPR047650">
    <property type="entry name" value="Transpos_IS110"/>
</dbReference>
<protein>
    <recommendedName>
        <fullName evidence="1">Transposase IS110-like N-terminal domain-containing protein</fullName>
    </recommendedName>
</protein>
<feature type="domain" description="Transposase IS110-like N-terminal" evidence="1">
    <location>
        <begin position="19"/>
        <end position="115"/>
    </location>
</feature>
<dbReference type="AlphaFoldDB" id="A0A916FCP9"/>
<dbReference type="Proteomes" id="UP000675882">
    <property type="component" value="Unassembled WGS sequence"/>
</dbReference>
<dbReference type="EMBL" id="CAJNBL010000041">
    <property type="protein sequence ID" value="CAE6736038.1"/>
    <property type="molecule type" value="Genomic_DNA"/>
</dbReference>
<gene>
    <name evidence="2" type="ORF">NTGZN8_60144</name>
</gene>
<keyword evidence="3" id="KW-1185">Reference proteome</keyword>
<comment type="caution">
    <text evidence="2">The sequence shown here is derived from an EMBL/GenBank/DDBJ whole genome shotgun (WGS) entry which is preliminary data.</text>
</comment>
<proteinExistence type="predicted"/>
<evidence type="ECO:0000313" key="3">
    <source>
        <dbReference type="Proteomes" id="UP000675882"/>
    </source>
</evidence>
<sequence length="178" mass="19451">MSGNRTKPTGLPIINEFAAGIDIGSRFHVVAVGSDLCDEPVQTFQAFTSDLLHMADWLTEVGIKTVAMESAGVYWVAAYEVLESHGINVILANAREARAVPGRKSDVNDAQWLQRLHACAFVACQFSPWTRNRSTSVLFALTRTAFGLCRFPYTAHAKSTVADVSGTRGIRMPFPCVM</sequence>
<evidence type="ECO:0000313" key="2">
    <source>
        <dbReference type="EMBL" id="CAE6736038.1"/>
    </source>
</evidence>
<accession>A0A916FCP9</accession>
<reference evidence="2" key="1">
    <citation type="submission" date="2021-02" db="EMBL/GenBank/DDBJ databases">
        <authorList>
            <person name="Han P."/>
        </authorList>
    </citation>
    <scope>NUCLEOTIDE SEQUENCE</scope>
    <source>
        <strain evidence="2">Candidatus Nitrotoga sp. ZN8</strain>
    </source>
</reference>
<organism evidence="2 3">
    <name type="scientific">Candidatus Nitrotoga fabula</name>
    <dbReference type="NCBI Taxonomy" id="2182327"/>
    <lineage>
        <taxon>Bacteria</taxon>
        <taxon>Pseudomonadati</taxon>
        <taxon>Pseudomonadota</taxon>
        <taxon>Betaproteobacteria</taxon>
        <taxon>Nitrosomonadales</taxon>
        <taxon>Gallionellaceae</taxon>
        <taxon>Candidatus Nitrotoga</taxon>
    </lineage>
</organism>
<name>A0A916FCP9_9PROT</name>
<dbReference type="RefSeq" id="WP_213036725.1">
    <property type="nucleotide sequence ID" value="NZ_CAJNBL010000041.1"/>
</dbReference>
<dbReference type="GO" id="GO:0004803">
    <property type="term" value="F:transposase activity"/>
    <property type="evidence" value="ECO:0007669"/>
    <property type="project" value="InterPro"/>
</dbReference>
<dbReference type="InterPro" id="IPR002525">
    <property type="entry name" value="Transp_IS110-like_N"/>
</dbReference>
<dbReference type="PANTHER" id="PTHR33055">
    <property type="entry name" value="TRANSPOSASE FOR INSERTION SEQUENCE ELEMENT IS1111A"/>
    <property type="match status" value="1"/>
</dbReference>
<evidence type="ECO:0000259" key="1">
    <source>
        <dbReference type="Pfam" id="PF01548"/>
    </source>
</evidence>
<dbReference type="GO" id="GO:0006313">
    <property type="term" value="P:DNA transposition"/>
    <property type="evidence" value="ECO:0007669"/>
    <property type="project" value="InterPro"/>
</dbReference>
<dbReference type="Pfam" id="PF01548">
    <property type="entry name" value="DEDD_Tnp_IS110"/>
    <property type="match status" value="1"/>
</dbReference>
<dbReference type="GO" id="GO:0003677">
    <property type="term" value="F:DNA binding"/>
    <property type="evidence" value="ECO:0007669"/>
    <property type="project" value="InterPro"/>
</dbReference>